<organism evidence="4 5">
    <name type="scientific">Canariomyces notabilis</name>
    <dbReference type="NCBI Taxonomy" id="2074819"/>
    <lineage>
        <taxon>Eukaryota</taxon>
        <taxon>Fungi</taxon>
        <taxon>Dikarya</taxon>
        <taxon>Ascomycota</taxon>
        <taxon>Pezizomycotina</taxon>
        <taxon>Sordariomycetes</taxon>
        <taxon>Sordariomycetidae</taxon>
        <taxon>Sordariales</taxon>
        <taxon>Chaetomiaceae</taxon>
        <taxon>Canariomyces</taxon>
    </lineage>
</organism>
<keyword evidence="1" id="KW-0175">Coiled coil</keyword>
<comment type="caution">
    <text evidence="4">The sequence shown here is derived from an EMBL/GenBank/DDBJ whole genome shotgun (WGS) entry which is preliminary data.</text>
</comment>
<dbReference type="PROSITE" id="PS00028">
    <property type="entry name" value="ZINC_FINGER_C2H2_1"/>
    <property type="match status" value="1"/>
</dbReference>
<sequence>MGHSGPVFENDYQTAVVRANLAAIAFGPKAVRRDETLFNDLRSMTLTRDEGAPIKVSEAQIAKFRERKDIAKIRDEIQHTTDKLEKSRLRGQIRSILETCKRLQLEQDRQAYFKEADRLRLQGLEPTPTPGMGGPGTAAPVAACLSRWRPRDEGELPPNDTSASEQYVDAQLLYLSSTVATARQRASEAAAPSESQQISCCFACFKGYPTRSGLTRHFQDTHLDDGTFDNPFACPPCRRAGAAEVIVHGPAEWCNHLEHTHGLIHTPRFNRGASYRGFPSNSPLACLLCEEPMASMNTLLAHMNRTEIPRYRKNLRVDCGACTREGQVDVEPMSIWEWLMHARAVHNWALPHVAPCPLCGHLCTPGRGHRRHLAIRHSDKLGEQSESAAPLASAMPAGEMQDAYDLEDLLRRSVGKHLLGQSAADIARRKRKRDGEMDGEYTAPAAKRTKGDGDGKCLALAARRTESDGDKECPPPPAKRKRAARHNVAYKELSPIVIDDADSDLCLDVITCASTVDEQQPCHVTKDHMGSSAALDLDFLGHIDPAILAPWRPANAAHNTAAVLSDYQTQEALRRPRRRRGRCHG</sequence>
<evidence type="ECO:0000256" key="2">
    <source>
        <dbReference type="SAM" id="MobiDB-lite"/>
    </source>
</evidence>
<feature type="region of interest" description="Disordered" evidence="2">
    <location>
        <begin position="466"/>
        <end position="485"/>
    </location>
</feature>
<evidence type="ECO:0000259" key="3">
    <source>
        <dbReference type="PROSITE" id="PS00028"/>
    </source>
</evidence>
<gene>
    <name evidence="4" type="ORF">N656DRAFT_303872</name>
</gene>
<reference evidence="4" key="1">
    <citation type="journal article" date="2023" name="Mol. Phylogenet. Evol.">
        <title>Genome-scale phylogeny and comparative genomics of the fungal order Sordariales.</title>
        <authorList>
            <person name="Hensen N."/>
            <person name="Bonometti L."/>
            <person name="Westerberg I."/>
            <person name="Brannstrom I.O."/>
            <person name="Guillou S."/>
            <person name="Cros-Aarteil S."/>
            <person name="Calhoun S."/>
            <person name="Haridas S."/>
            <person name="Kuo A."/>
            <person name="Mondo S."/>
            <person name="Pangilinan J."/>
            <person name="Riley R."/>
            <person name="LaButti K."/>
            <person name="Andreopoulos B."/>
            <person name="Lipzen A."/>
            <person name="Chen C."/>
            <person name="Yan M."/>
            <person name="Daum C."/>
            <person name="Ng V."/>
            <person name="Clum A."/>
            <person name="Steindorff A."/>
            <person name="Ohm R.A."/>
            <person name="Martin F."/>
            <person name="Silar P."/>
            <person name="Natvig D.O."/>
            <person name="Lalanne C."/>
            <person name="Gautier V."/>
            <person name="Ament-Velasquez S.L."/>
            <person name="Kruys A."/>
            <person name="Hutchinson M.I."/>
            <person name="Powell A.J."/>
            <person name="Barry K."/>
            <person name="Miller A.N."/>
            <person name="Grigoriev I.V."/>
            <person name="Debuchy R."/>
            <person name="Gladieux P."/>
            <person name="Hiltunen Thoren M."/>
            <person name="Johannesson H."/>
        </authorList>
    </citation>
    <scope>NUCLEOTIDE SEQUENCE</scope>
    <source>
        <strain evidence="4">CBS 508.74</strain>
    </source>
</reference>
<evidence type="ECO:0000313" key="4">
    <source>
        <dbReference type="EMBL" id="KAK4110185.1"/>
    </source>
</evidence>
<accession>A0AAN6T9J2</accession>
<name>A0AAN6T9J2_9PEZI</name>
<dbReference type="RefSeq" id="XP_064667755.1">
    <property type="nucleotide sequence ID" value="XM_064809178.1"/>
</dbReference>
<proteinExistence type="predicted"/>
<dbReference type="AlphaFoldDB" id="A0AAN6T9J2"/>
<keyword evidence="5" id="KW-1185">Reference proteome</keyword>
<dbReference type="Proteomes" id="UP001302812">
    <property type="component" value="Unassembled WGS sequence"/>
</dbReference>
<feature type="domain" description="C2H2-type" evidence="3">
    <location>
        <begin position="200"/>
        <end position="222"/>
    </location>
</feature>
<dbReference type="InterPro" id="IPR013087">
    <property type="entry name" value="Znf_C2H2_type"/>
</dbReference>
<protein>
    <recommendedName>
        <fullName evidence="3">C2H2-type domain-containing protein</fullName>
    </recommendedName>
</protein>
<reference evidence="4" key="2">
    <citation type="submission" date="2023-05" db="EMBL/GenBank/DDBJ databases">
        <authorList>
            <consortium name="Lawrence Berkeley National Laboratory"/>
            <person name="Steindorff A."/>
            <person name="Hensen N."/>
            <person name="Bonometti L."/>
            <person name="Westerberg I."/>
            <person name="Brannstrom I.O."/>
            <person name="Guillou S."/>
            <person name="Cros-Aarteil S."/>
            <person name="Calhoun S."/>
            <person name="Haridas S."/>
            <person name="Kuo A."/>
            <person name="Mondo S."/>
            <person name="Pangilinan J."/>
            <person name="Riley R."/>
            <person name="Labutti K."/>
            <person name="Andreopoulos B."/>
            <person name="Lipzen A."/>
            <person name="Chen C."/>
            <person name="Yanf M."/>
            <person name="Daum C."/>
            <person name="Ng V."/>
            <person name="Clum A."/>
            <person name="Ohm R."/>
            <person name="Martin F."/>
            <person name="Silar P."/>
            <person name="Natvig D."/>
            <person name="Lalanne C."/>
            <person name="Gautier V."/>
            <person name="Ament-Velasquez S.L."/>
            <person name="Kruys A."/>
            <person name="Hutchinson M.I."/>
            <person name="Powell A.J."/>
            <person name="Barry K."/>
            <person name="Miller A.N."/>
            <person name="Grigoriev I.V."/>
            <person name="Debuchy R."/>
            <person name="Gladieux P."/>
            <person name="Thoren M.H."/>
            <person name="Johannesson H."/>
        </authorList>
    </citation>
    <scope>NUCLEOTIDE SEQUENCE</scope>
    <source>
        <strain evidence="4">CBS 508.74</strain>
    </source>
</reference>
<dbReference type="GeneID" id="89933301"/>
<evidence type="ECO:0000256" key="1">
    <source>
        <dbReference type="SAM" id="Coils"/>
    </source>
</evidence>
<dbReference type="EMBL" id="MU853352">
    <property type="protein sequence ID" value="KAK4110185.1"/>
    <property type="molecule type" value="Genomic_DNA"/>
</dbReference>
<feature type="coiled-coil region" evidence="1">
    <location>
        <begin position="70"/>
        <end position="122"/>
    </location>
</feature>
<evidence type="ECO:0000313" key="5">
    <source>
        <dbReference type="Proteomes" id="UP001302812"/>
    </source>
</evidence>
<feature type="region of interest" description="Disordered" evidence="2">
    <location>
        <begin position="429"/>
        <end position="454"/>
    </location>
</feature>